<dbReference type="Proteomes" id="UP000886476">
    <property type="component" value="Unassembled WGS sequence"/>
</dbReference>
<evidence type="ECO:0000256" key="6">
    <source>
        <dbReference type="ARBA" id="ARBA00022801"/>
    </source>
</evidence>
<gene>
    <name evidence="11" type="ORF">HL667_22145</name>
</gene>
<keyword evidence="8" id="KW-0472">Membrane</keyword>
<dbReference type="EC" id="3.1.4.52" evidence="2"/>
<feature type="domain" description="EAL" evidence="10">
    <location>
        <begin position="263"/>
        <end position="516"/>
    </location>
</feature>
<evidence type="ECO:0000256" key="8">
    <source>
        <dbReference type="ARBA" id="ARBA00023136"/>
    </source>
</evidence>
<keyword evidence="5" id="KW-0812">Transmembrane</keyword>
<evidence type="ECO:0000313" key="11">
    <source>
        <dbReference type="EMBL" id="NPU67721.1"/>
    </source>
</evidence>
<comment type="subcellular location">
    <subcellularLocation>
        <location evidence="1">Cell membrane</location>
        <topology evidence="1">Multi-pass membrane protein</topology>
    </subcellularLocation>
</comment>
<evidence type="ECO:0000256" key="5">
    <source>
        <dbReference type="ARBA" id="ARBA00022692"/>
    </source>
</evidence>
<evidence type="ECO:0000313" key="12">
    <source>
        <dbReference type="Proteomes" id="UP000886476"/>
    </source>
</evidence>
<dbReference type="InterPro" id="IPR024744">
    <property type="entry name" value="CSS-motif_dom"/>
</dbReference>
<keyword evidence="3" id="KW-1003">Cell membrane</keyword>
<dbReference type="CDD" id="cd01948">
    <property type="entry name" value="EAL"/>
    <property type="match status" value="1"/>
</dbReference>
<dbReference type="SUPFAM" id="SSF141868">
    <property type="entry name" value="EAL domain-like"/>
    <property type="match status" value="1"/>
</dbReference>
<dbReference type="PANTHER" id="PTHR33121:SF70">
    <property type="entry name" value="SIGNALING PROTEIN YKOW"/>
    <property type="match status" value="1"/>
</dbReference>
<dbReference type="Pfam" id="PF12792">
    <property type="entry name" value="CSS-motif"/>
    <property type="match status" value="1"/>
</dbReference>
<evidence type="ECO:0000256" key="1">
    <source>
        <dbReference type="ARBA" id="ARBA00004651"/>
    </source>
</evidence>
<reference evidence="11" key="1">
    <citation type="submission" date="2020-05" db="EMBL/GenBank/DDBJ databases">
        <title>Nod-independent and nitrogen-fixing Bradyrhizobium aeschynomene sp. nov. isolated from nodules of Aeschynomene indica.</title>
        <authorList>
            <person name="Zhang Z."/>
        </authorList>
    </citation>
    <scope>NUCLEOTIDE SEQUENCE</scope>
    <source>
        <strain evidence="11">83012</strain>
    </source>
</reference>
<dbReference type="InterPro" id="IPR001633">
    <property type="entry name" value="EAL_dom"/>
</dbReference>
<dbReference type="InterPro" id="IPR050706">
    <property type="entry name" value="Cyclic-di-GMP_PDE-like"/>
</dbReference>
<dbReference type="PROSITE" id="PS50883">
    <property type="entry name" value="EAL"/>
    <property type="match status" value="1"/>
</dbReference>
<keyword evidence="7" id="KW-1133">Transmembrane helix</keyword>
<evidence type="ECO:0000259" key="10">
    <source>
        <dbReference type="PROSITE" id="PS50883"/>
    </source>
</evidence>
<name>A0ABX2CHQ1_9BRAD</name>
<organism evidence="11 12">
    <name type="scientific">Bradyrhizobium aeschynomenes</name>
    <dbReference type="NCBI Taxonomy" id="2734909"/>
    <lineage>
        <taxon>Bacteria</taxon>
        <taxon>Pseudomonadati</taxon>
        <taxon>Pseudomonadota</taxon>
        <taxon>Alphaproteobacteria</taxon>
        <taxon>Hyphomicrobiales</taxon>
        <taxon>Nitrobacteraceae</taxon>
        <taxon>Bradyrhizobium</taxon>
    </lineage>
</organism>
<keyword evidence="6" id="KW-0378">Hydrolase</keyword>
<accession>A0ABX2CHQ1</accession>
<evidence type="ECO:0000256" key="2">
    <source>
        <dbReference type="ARBA" id="ARBA00012282"/>
    </source>
</evidence>
<keyword evidence="12" id="KW-1185">Reference proteome</keyword>
<evidence type="ECO:0000256" key="4">
    <source>
        <dbReference type="ARBA" id="ARBA00022636"/>
    </source>
</evidence>
<sequence>MALQRKHMLRVGAVVACVGIFLAGADLAVTALIGNQTARQLSDLGKVALRRSEAAIDSAGAILHRLVAKGPMDCSAIALQALRLHVYQGTIVKDIRTVDREGSVLCAAYSETLEFDNGWARRDEMFQSADGQLRLFRVAQFTGDAFGVLRDIDAQRSLAAILRIDGNLLDVMPAGLRAESHVTLTLPDGEQVAGYHPDTSSKPPTQSVAFTTVSDRYPLQATIHVRPNSLSARHDMSYLLTMLAAGMLGGVFGLLLASYLSRPVDPVAELDRALAGNEFKPYVQPTFSLKTGDIIGCEMLARWEKPDGRLIPPMSFIPLAESSGRIERLTWQILKTALRELQPEMRQDKLFKLSVNITPRHLLGAGFIDDLRKVVASSSVSTRQVVLEVTEREELADLDKATDIVKELSDLGFRIALDDVGIGHSGLSTIQRLGARILKIDKFFVDAITRDQSAVVVVQMLVALARELEMSVVAEGIEHQEQVAALLACGVEEGQGYLVAPPMSLDRFKHFLDVRRAAAPAERTKTPVLAA</sequence>
<dbReference type="Gene3D" id="3.20.20.450">
    <property type="entry name" value="EAL domain"/>
    <property type="match status" value="1"/>
</dbReference>
<evidence type="ECO:0000256" key="7">
    <source>
        <dbReference type="ARBA" id="ARBA00022989"/>
    </source>
</evidence>
<dbReference type="EMBL" id="JABFDN010000007">
    <property type="protein sequence ID" value="NPU67721.1"/>
    <property type="molecule type" value="Genomic_DNA"/>
</dbReference>
<comment type="catalytic activity">
    <reaction evidence="9">
        <text>3',3'-c-di-GMP + H2O = 5'-phosphoguanylyl(3'-&gt;5')guanosine + H(+)</text>
        <dbReference type="Rhea" id="RHEA:24902"/>
        <dbReference type="ChEBI" id="CHEBI:15377"/>
        <dbReference type="ChEBI" id="CHEBI:15378"/>
        <dbReference type="ChEBI" id="CHEBI:58754"/>
        <dbReference type="ChEBI" id="CHEBI:58805"/>
        <dbReference type="EC" id="3.1.4.52"/>
    </reaction>
</comment>
<comment type="caution">
    <text evidence="11">The sequence shown here is derived from an EMBL/GenBank/DDBJ whole genome shotgun (WGS) entry which is preliminary data.</text>
</comment>
<protein>
    <recommendedName>
        <fullName evidence="2">cyclic-guanylate-specific phosphodiesterase</fullName>
        <ecNumber evidence="2">3.1.4.52</ecNumber>
    </recommendedName>
</protein>
<evidence type="ECO:0000256" key="3">
    <source>
        <dbReference type="ARBA" id="ARBA00022475"/>
    </source>
</evidence>
<dbReference type="Pfam" id="PF00563">
    <property type="entry name" value="EAL"/>
    <property type="match status" value="1"/>
</dbReference>
<evidence type="ECO:0000256" key="9">
    <source>
        <dbReference type="ARBA" id="ARBA00034290"/>
    </source>
</evidence>
<dbReference type="InterPro" id="IPR035919">
    <property type="entry name" value="EAL_sf"/>
</dbReference>
<dbReference type="PANTHER" id="PTHR33121">
    <property type="entry name" value="CYCLIC DI-GMP PHOSPHODIESTERASE PDEF"/>
    <property type="match status" value="1"/>
</dbReference>
<keyword evidence="4" id="KW-0973">c-di-GMP</keyword>
<dbReference type="SMART" id="SM00052">
    <property type="entry name" value="EAL"/>
    <property type="match status" value="1"/>
</dbReference>
<proteinExistence type="predicted"/>